<feature type="compositionally biased region" description="Basic and acidic residues" evidence="1">
    <location>
        <begin position="1"/>
        <end position="22"/>
    </location>
</feature>
<feature type="region of interest" description="Disordered" evidence="1">
    <location>
        <begin position="1"/>
        <end position="25"/>
    </location>
</feature>
<accession>A0ABW1SAX4</accession>
<reference evidence="3" key="1">
    <citation type="journal article" date="2019" name="Int. J. Syst. Evol. Microbiol.">
        <title>The Global Catalogue of Microorganisms (GCM) 10K type strain sequencing project: providing services to taxonomists for standard genome sequencing and annotation.</title>
        <authorList>
            <consortium name="The Broad Institute Genomics Platform"/>
            <consortium name="The Broad Institute Genome Sequencing Center for Infectious Disease"/>
            <person name="Wu L."/>
            <person name="Ma J."/>
        </authorList>
    </citation>
    <scope>NUCLEOTIDE SEQUENCE [LARGE SCALE GENOMIC DNA]</scope>
    <source>
        <strain evidence="3">CGMCC-1.15741</strain>
    </source>
</reference>
<proteinExistence type="predicted"/>
<dbReference type="RefSeq" id="WP_377378907.1">
    <property type="nucleotide sequence ID" value="NZ_JBHSSW010000012.1"/>
</dbReference>
<organism evidence="2 3">
    <name type="scientific">Ponticaulis profundi</name>
    <dbReference type="NCBI Taxonomy" id="2665222"/>
    <lineage>
        <taxon>Bacteria</taxon>
        <taxon>Pseudomonadati</taxon>
        <taxon>Pseudomonadota</taxon>
        <taxon>Alphaproteobacteria</taxon>
        <taxon>Hyphomonadales</taxon>
        <taxon>Hyphomonadaceae</taxon>
        <taxon>Ponticaulis</taxon>
    </lineage>
</organism>
<sequence length="152" mass="17590">MAYRKPDTQFHQFTPDDGRFETASRTGTDVVVSSADSISRLPYFEYRPLIGYLNEVIDNGLTKESSIRTSVDADATEQITDIRQTVDVAMHALQATIRLVQSEMDQRHPDDFVERNDEAALEEVFWLKQIFPESELGETLMQNYRKLRLRRS</sequence>
<protein>
    <submittedName>
        <fullName evidence="2">Uncharacterized protein</fullName>
    </submittedName>
</protein>
<name>A0ABW1SAX4_9PROT</name>
<evidence type="ECO:0000313" key="2">
    <source>
        <dbReference type="EMBL" id="MFC6198579.1"/>
    </source>
</evidence>
<evidence type="ECO:0000256" key="1">
    <source>
        <dbReference type="SAM" id="MobiDB-lite"/>
    </source>
</evidence>
<dbReference type="Proteomes" id="UP001596303">
    <property type="component" value="Unassembled WGS sequence"/>
</dbReference>
<gene>
    <name evidence="2" type="ORF">ACFQDM_10825</name>
</gene>
<comment type="caution">
    <text evidence="2">The sequence shown here is derived from an EMBL/GenBank/DDBJ whole genome shotgun (WGS) entry which is preliminary data.</text>
</comment>
<keyword evidence="3" id="KW-1185">Reference proteome</keyword>
<evidence type="ECO:0000313" key="3">
    <source>
        <dbReference type="Proteomes" id="UP001596303"/>
    </source>
</evidence>
<dbReference type="EMBL" id="JBHSSW010000012">
    <property type="protein sequence ID" value="MFC6198579.1"/>
    <property type="molecule type" value="Genomic_DNA"/>
</dbReference>